<gene>
    <name evidence="3" type="ORF">METZ01_LOCUS308849</name>
</gene>
<dbReference type="InterPro" id="IPR002347">
    <property type="entry name" value="SDR_fam"/>
</dbReference>
<accession>A0A382N6N9</accession>
<dbReference type="Pfam" id="PF00106">
    <property type="entry name" value="adh_short"/>
    <property type="match status" value="1"/>
</dbReference>
<dbReference type="PANTHER" id="PTHR42760">
    <property type="entry name" value="SHORT-CHAIN DEHYDROGENASES/REDUCTASES FAMILY MEMBER"/>
    <property type="match status" value="1"/>
</dbReference>
<dbReference type="SMART" id="SM00822">
    <property type="entry name" value="PKS_KR"/>
    <property type="match status" value="1"/>
</dbReference>
<reference evidence="3" key="1">
    <citation type="submission" date="2018-05" db="EMBL/GenBank/DDBJ databases">
        <authorList>
            <person name="Lanie J.A."/>
            <person name="Ng W.-L."/>
            <person name="Kazmierczak K.M."/>
            <person name="Andrzejewski T.M."/>
            <person name="Davidsen T.M."/>
            <person name="Wayne K.J."/>
            <person name="Tettelin H."/>
            <person name="Glass J.I."/>
            <person name="Rusch D."/>
            <person name="Podicherti R."/>
            <person name="Tsui H.-C.T."/>
            <person name="Winkler M.E."/>
        </authorList>
    </citation>
    <scope>NUCLEOTIDE SEQUENCE</scope>
</reference>
<proteinExistence type="inferred from homology"/>
<protein>
    <recommendedName>
        <fullName evidence="2">Ketoreductase domain-containing protein</fullName>
    </recommendedName>
</protein>
<feature type="non-terminal residue" evidence="3">
    <location>
        <position position="197"/>
    </location>
</feature>
<dbReference type="PROSITE" id="PS00061">
    <property type="entry name" value="ADH_SHORT"/>
    <property type="match status" value="1"/>
</dbReference>
<evidence type="ECO:0000259" key="2">
    <source>
        <dbReference type="SMART" id="SM00822"/>
    </source>
</evidence>
<dbReference type="Gene3D" id="3.40.50.720">
    <property type="entry name" value="NAD(P)-binding Rossmann-like Domain"/>
    <property type="match status" value="1"/>
</dbReference>
<dbReference type="SUPFAM" id="SSF51735">
    <property type="entry name" value="NAD(P)-binding Rossmann-fold domains"/>
    <property type="match status" value="1"/>
</dbReference>
<dbReference type="CDD" id="cd05233">
    <property type="entry name" value="SDR_c"/>
    <property type="match status" value="1"/>
</dbReference>
<dbReference type="PRINTS" id="PR00080">
    <property type="entry name" value="SDRFAMILY"/>
</dbReference>
<evidence type="ECO:0000256" key="1">
    <source>
        <dbReference type="ARBA" id="ARBA00006484"/>
    </source>
</evidence>
<dbReference type="InterPro" id="IPR020904">
    <property type="entry name" value="Sc_DH/Rdtase_CS"/>
</dbReference>
<dbReference type="EMBL" id="UINC01097903">
    <property type="protein sequence ID" value="SVC55995.1"/>
    <property type="molecule type" value="Genomic_DNA"/>
</dbReference>
<evidence type="ECO:0000313" key="3">
    <source>
        <dbReference type="EMBL" id="SVC55995.1"/>
    </source>
</evidence>
<comment type="similarity">
    <text evidence="1">Belongs to the short-chain dehydrogenases/reductases (SDR) family.</text>
</comment>
<sequence>MDLTGHVALVTGASRGVGQVIAEALEARGVVVATVARSGARYTADVSDTADVDRLKTAVEGDLGQPSILINAAGIFGPIALIKDSDPTKWVETIMIDAVGPYIVTRAFMGGMIDAGWGRIVNLSSAASLHPPGPTNSAYATAKVALNQFTRHLAAELADTGVTANVIHPGDVKTAMWADIRDKTGAAHGEETAYSNW</sequence>
<organism evidence="3">
    <name type="scientific">marine metagenome</name>
    <dbReference type="NCBI Taxonomy" id="408172"/>
    <lineage>
        <taxon>unclassified sequences</taxon>
        <taxon>metagenomes</taxon>
        <taxon>ecological metagenomes</taxon>
    </lineage>
</organism>
<dbReference type="InterPro" id="IPR036291">
    <property type="entry name" value="NAD(P)-bd_dom_sf"/>
</dbReference>
<dbReference type="AlphaFoldDB" id="A0A382N6N9"/>
<dbReference type="InterPro" id="IPR057326">
    <property type="entry name" value="KR_dom"/>
</dbReference>
<dbReference type="PRINTS" id="PR00081">
    <property type="entry name" value="GDHRDH"/>
</dbReference>
<dbReference type="GO" id="GO:0016616">
    <property type="term" value="F:oxidoreductase activity, acting on the CH-OH group of donors, NAD or NADP as acceptor"/>
    <property type="evidence" value="ECO:0007669"/>
    <property type="project" value="TreeGrafter"/>
</dbReference>
<feature type="domain" description="Ketoreductase" evidence="2">
    <location>
        <begin position="6"/>
        <end position="180"/>
    </location>
</feature>
<name>A0A382N6N9_9ZZZZ</name>